<dbReference type="RefSeq" id="WP_101815552.1">
    <property type="nucleotide sequence ID" value="NZ_PJZF01000004.1"/>
</dbReference>
<proteinExistence type="predicted"/>
<feature type="transmembrane region" description="Helical" evidence="1">
    <location>
        <begin position="71"/>
        <end position="91"/>
    </location>
</feature>
<feature type="transmembrane region" description="Helical" evidence="1">
    <location>
        <begin position="128"/>
        <end position="146"/>
    </location>
</feature>
<feature type="transmembrane region" description="Helical" evidence="1">
    <location>
        <begin position="46"/>
        <end position="65"/>
    </location>
</feature>
<keyword evidence="3" id="KW-1185">Reference proteome</keyword>
<dbReference type="OrthoDB" id="9777147at2"/>
<keyword evidence="1" id="KW-0812">Transmembrane</keyword>
<accession>A0A2N5EC65</accession>
<dbReference type="Pfam" id="PF01066">
    <property type="entry name" value="CDP-OH_P_transf"/>
    <property type="match status" value="1"/>
</dbReference>
<dbReference type="InterPro" id="IPR000462">
    <property type="entry name" value="CDP-OH_P_trans"/>
</dbReference>
<reference evidence="2 3" key="1">
    <citation type="submission" date="2017-12" db="EMBL/GenBank/DDBJ databases">
        <title>Characterization of six clinical isolates of Enterochimera gen. nov., a novel genus of the Yersiniaciae family and the three species Enterochimera arupensis sp. nov., Enterochimera coloradensis sp. nov, and Enterochimera californica sp. nov.</title>
        <authorList>
            <person name="Rossi A."/>
            <person name="Fisher M."/>
        </authorList>
    </citation>
    <scope>NUCLEOTIDE SEQUENCE [LARGE SCALE GENOMIC DNA]</scope>
    <source>
        <strain evidence="3">2015-Iso6</strain>
    </source>
</reference>
<dbReference type="GO" id="GO:0016780">
    <property type="term" value="F:phosphotransferase activity, for other substituted phosphate groups"/>
    <property type="evidence" value="ECO:0007669"/>
    <property type="project" value="InterPro"/>
</dbReference>
<evidence type="ECO:0000313" key="2">
    <source>
        <dbReference type="EMBL" id="PLR39736.1"/>
    </source>
</evidence>
<dbReference type="Gene3D" id="1.20.120.1760">
    <property type="match status" value="1"/>
</dbReference>
<protein>
    <recommendedName>
        <fullName evidence="4">CDP-diacylglycerol--serine O-phosphatidyltransferase</fullName>
    </recommendedName>
</protein>
<feature type="transmembrane region" description="Helical" evidence="1">
    <location>
        <begin position="103"/>
        <end position="122"/>
    </location>
</feature>
<keyword evidence="1" id="KW-1133">Transmembrane helix</keyword>
<dbReference type="EMBL" id="PJZF01000004">
    <property type="protein sequence ID" value="PLR39736.1"/>
    <property type="molecule type" value="Genomic_DNA"/>
</dbReference>
<sequence length="168" mass="18630">MYFTYSGSIYFSAIALCSAAVLDFLDGHIARTILKDKKQNREFGKQLDSLADLLNFSVAPAVIIFHLKGDWLSFASSLMLLLSGCLSLSQFSVISGKHPGSDSGLPTTYAGVIFSVFFQLVAYEKIPLNLLVWLNVFIALIQVINIRIPSCFTHNRHCLARHSFHQAS</sequence>
<evidence type="ECO:0000313" key="3">
    <source>
        <dbReference type="Proteomes" id="UP000234240"/>
    </source>
</evidence>
<dbReference type="GO" id="GO:0016020">
    <property type="term" value="C:membrane"/>
    <property type="evidence" value="ECO:0007669"/>
    <property type="project" value="InterPro"/>
</dbReference>
<organism evidence="2 3">
    <name type="scientific">Chimaeribacter californicus</name>
    <dbReference type="NCBI Taxonomy" id="2060067"/>
    <lineage>
        <taxon>Bacteria</taxon>
        <taxon>Pseudomonadati</taxon>
        <taxon>Pseudomonadota</taxon>
        <taxon>Gammaproteobacteria</taxon>
        <taxon>Enterobacterales</taxon>
        <taxon>Yersiniaceae</taxon>
        <taxon>Chimaeribacter</taxon>
    </lineage>
</organism>
<dbReference type="GO" id="GO:0008654">
    <property type="term" value="P:phospholipid biosynthetic process"/>
    <property type="evidence" value="ECO:0007669"/>
    <property type="project" value="InterPro"/>
</dbReference>
<evidence type="ECO:0008006" key="4">
    <source>
        <dbReference type="Google" id="ProtNLM"/>
    </source>
</evidence>
<keyword evidence="1" id="KW-0472">Membrane</keyword>
<evidence type="ECO:0000256" key="1">
    <source>
        <dbReference type="SAM" id="Phobius"/>
    </source>
</evidence>
<dbReference type="Proteomes" id="UP000234240">
    <property type="component" value="Unassembled WGS sequence"/>
</dbReference>
<dbReference type="InterPro" id="IPR043130">
    <property type="entry name" value="CDP-OH_PTrfase_TM_dom"/>
</dbReference>
<dbReference type="AlphaFoldDB" id="A0A2N5EC65"/>
<feature type="transmembrane region" description="Helical" evidence="1">
    <location>
        <begin position="6"/>
        <end position="25"/>
    </location>
</feature>
<comment type="caution">
    <text evidence="2">The sequence shown here is derived from an EMBL/GenBank/DDBJ whole genome shotgun (WGS) entry which is preliminary data.</text>
</comment>
<name>A0A2N5EC65_9GAMM</name>
<gene>
    <name evidence="2" type="ORF">CYR55_07660</name>
</gene>